<accession>A0A2W5QAI2</accession>
<dbReference type="InterPro" id="IPR026888">
    <property type="entry name" value="AcetylCoA_hyd_C"/>
</dbReference>
<reference evidence="2 3" key="1">
    <citation type="submission" date="2017-08" db="EMBL/GenBank/DDBJ databases">
        <title>Infants hospitalized years apart are colonized by the same room-sourced microbial strains.</title>
        <authorList>
            <person name="Brooks B."/>
            <person name="Olm M.R."/>
            <person name="Firek B.A."/>
            <person name="Baker R."/>
            <person name="Thomas B.C."/>
            <person name="Morowitz M.J."/>
            <person name="Banfield J.F."/>
        </authorList>
    </citation>
    <scope>NUCLEOTIDE SEQUENCE [LARGE SCALE GENOMIC DNA]</scope>
    <source>
        <strain evidence="2">S2_005_002_R2_33</strain>
    </source>
</reference>
<dbReference type="Proteomes" id="UP000249082">
    <property type="component" value="Unassembled WGS sequence"/>
</dbReference>
<name>A0A2W5QAI2_9SPHN</name>
<dbReference type="Gene3D" id="3.30.750.70">
    <property type="entry name" value="4-hydroxybutyrate coenzyme like domains"/>
    <property type="match status" value="1"/>
</dbReference>
<dbReference type="GO" id="GO:0008775">
    <property type="term" value="F:acetate CoA-transferase activity"/>
    <property type="evidence" value="ECO:0007669"/>
    <property type="project" value="InterPro"/>
</dbReference>
<gene>
    <name evidence="2" type="ORF">DI555_20865</name>
</gene>
<organism evidence="2 3">
    <name type="scientific">Novosphingobium pentaromativorans</name>
    <dbReference type="NCBI Taxonomy" id="205844"/>
    <lineage>
        <taxon>Bacteria</taxon>
        <taxon>Pseudomonadati</taxon>
        <taxon>Pseudomonadota</taxon>
        <taxon>Alphaproteobacteria</taxon>
        <taxon>Sphingomonadales</taxon>
        <taxon>Sphingomonadaceae</taxon>
        <taxon>Novosphingobium</taxon>
    </lineage>
</organism>
<dbReference type="GO" id="GO:0016787">
    <property type="term" value="F:hydrolase activity"/>
    <property type="evidence" value="ECO:0007669"/>
    <property type="project" value="UniProtKB-KW"/>
</dbReference>
<keyword evidence="2" id="KW-0378">Hydrolase</keyword>
<dbReference type="Gene3D" id="3.40.1080.20">
    <property type="entry name" value="Acetyl-CoA hydrolase/transferase C-terminal domain"/>
    <property type="match status" value="1"/>
</dbReference>
<comment type="caution">
    <text evidence="2">The sequence shown here is derived from an EMBL/GenBank/DDBJ whole genome shotgun (WGS) entry which is preliminary data.</text>
</comment>
<sequence>MSLYVSDPDEIARRIIEETGGRIVLGLPLGLGKAPHIANALFEHARRDRAISLSIFTALTLEPPALGSELERRFLEPVFERTMGGYPAFAYAKAQREDDLPPNIVVNEFFFQAGSRLGNAAAQRSYISINYTHAMRALIDQGVNVIAQIVARRRESFSLSCNTDMTLDLLAARDAGKADFLLVGQVNDELPFMTGPAELPAERFAMVLDSAETRFPLFGPPKQPVSPAQHAIGMHVASLVPDGGSLQIGIGEIGDAVAHSLILRHEEPTRFDAVLDSLTTAGIKRPSIESGRFETGLYAPTEMLVDGFLELLRAGILRREVEAAVLHGGFFIGPRAFYRALREMDEDMRARIHMREISWINALYGEEEAKREARVGARFVNSAMMVTLLGATISDGLEDGRVVSGVGGQYNFVAQALELEGARSVITLAATRQHDGELRSNIVWSYGHETIPRHLRDVVVTEYGIADLRGQSDEEVVRRLIAVADSRFQDALLDAAREAGKLDPDWSPPEAQRRNLPEQLASALPLANFPPYPSGTDFTPVEQMLLPALTSLAGAARHPAALAATMARGLAAGTLSVEEDAALARMGLSEPHGVRERSYRALVIGALRTISEAPYSR</sequence>
<evidence type="ECO:0000313" key="2">
    <source>
        <dbReference type="EMBL" id="PZQ51743.1"/>
    </source>
</evidence>
<dbReference type="GO" id="GO:0006083">
    <property type="term" value="P:acetate metabolic process"/>
    <property type="evidence" value="ECO:0007669"/>
    <property type="project" value="InterPro"/>
</dbReference>
<evidence type="ECO:0000313" key="3">
    <source>
        <dbReference type="Proteomes" id="UP000249082"/>
    </source>
</evidence>
<protein>
    <submittedName>
        <fullName evidence="2">Acetyl-CoA hydrolase</fullName>
    </submittedName>
</protein>
<dbReference type="EMBL" id="QFPX01000025">
    <property type="protein sequence ID" value="PZQ51743.1"/>
    <property type="molecule type" value="Genomic_DNA"/>
</dbReference>
<dbReference type="InterPro" id="IPR038460">
    <property type="entry name" value="AcetylCoA_hyd_C_sf"/>
</dbReference>
<dbReference type="Pfam" id="PF13336">
    <property type="entry name" value="AcetylCoA_hyd_C"/>
    <property type="match status" value="1"/>
</dbReference>
<dbReference type="InterPro" id="IPR046433">
    <property type="entry name" value="ActCoA_hydro"/>
</dbReference>
<dbReference type="InterPro" id="IPR037171">
    <property type="entry name" value="NagB/RpiA_transferase-like"/>
</dbReference>
<evidence type="ECO:0000259" key="1">
    <source>
        <dbReference type="Pfam" id="PF13336"/>
    </source>
</evidence>
<dbReference type="PANTHER" id="PTHR21432:SF20">
    <property type="entry name" value="ACETYL-COA HYDROLASE"/>
    <property type="match status" value="1"/>
</dbReference>
<dbReference type="Gene3D" id="3.40.1080.10">
    <property type="entry name" value="Glutaconate Coenzyme A-transferase"/>
    <property type="match status" value="1"/>
</dbReference>
<dbReference type="SUPFAM" id="SSF100950">
    <property type="entry name" value="NagB/RpiA/CoA transferase-like"/>
    <property type="match status" value="1"/>
</dbReference>
<proteinExistence type="predicted"/>
<dbReference type="PANTHER" id="PTHR21432">
    <property type="entry name" value="ACETYL-COA HYDROLASE-RELATED"/>
    <property type="match status" value="1"/>
</dbReference>
<dbReference type="AlphaFoldDB" id="A0A2W5QAI2"/>
<feature type="domain" description="Acetyl-CoA hydrolase/transferase C-terminal" evidence="1">
    <location>
        <begin position="333"/>
        <end position="496"/>
    </location>
</feature>